<evidence type="ECO:0000256" key="4">
    <source>
        <dbReference type="ARBA" id="ARBA00022723"/>
    </source>
</evidence>
<organism evidence="8">
    <name type="scientific">Ostreococcus mediterraneus</name>
    <dbReference type="NCBI Taxonomy" id="1486918"/>
    <lineage>
        <taxon>Eukaryota</taxon>
        <taxon>Viridiplantae</taxon>
        <taxon>Chlorophyta</taxon>
        <taxon>Mamiellophyceae</taxon>
        <taxon>Mamiellales</taxon>
        <taxon>Bathycoccaceae</taxon>
        <taxon>Ostreococcus</taxon>
    </lineage>
</organism>
<dbReference type="EMBL" id="HBEW01006090">
    <property type="protein sequence ID" value="CAD8584871.1"/>
    <property type="molecule type" value="Transcribed_RNA"/>
</dbReference>
<dbReference type="SUPFAM" id="SSF111321">
    <property type="entry name" value="AF1104-like"/>
    <property type="match status" value="1"/>
</dbReference>
<proteinExistence type="predicted"/>
<dbReference type="GO" id="GO:0005634">
    <property type="term" value="C:nucleus"/>
    <property type="evidence" value="ECO:0007669"/>
    <property type="project" value="TreeGrafter"/>
</dbReference>
<name>A0A7S0KKT5_9CHLO</name>
<dbReference type="GO" id="GO:0046872">
    <property type="term" value="F:metal ion binding"/>
    <property type="evidence" value="ECO:0007669"/>
    <property type="project" value="UniProtKB-KW"/>
</dbReference>
<evidence type="ECO:0000256" key="6">
    <source>
        <dbReference type="ARBA" id="ARBA00023211"/>
    </source>
</evidence>
<comment type="cofactor">
    <cofactor evidence="2">
        <name>Ni(2+)</name>
        <dbReference type="ChEBI" id="CHEBI:49786"/>
    </cofactor>
</comment>
<gene>
    <name evidence="8" type="ORF">OMED0929_LOCUS5151</name>
</gene>
<keyword evidence="6" id="KW-0464">Manganese</keyword>
<reference evidence="8" key="1">
    <citation type="submission" date="2021-01" db="EMBL/GenBank/DDBJ databases">
        <authorList>
            <person name="Corre E."/>
            <person name="Pelletier E."/>
            <person name="Niang G."/>
            <person name="Scheremetjew M."/>
            <person name="Finn R."/>
            <person name="Kale V."/>
            <person name="Holt S."/>
            <person name="Cochrane G."/>
            <person name="Meng A."/>
            <person name="Brown T."/>
            <person name="Cohen L."/>
        </authorList>
    </citation>
    <scope>NUCLEOTIDE SEQUENCE</scope>
    <source>
        <strain evidence="8">Clade-D-RCC2572</strain>
    </source>
</reference>
<keyword evidence="3" id="KW-0533">Nickel</keyword>
<dbReference type="FunFam" id="3.40.50.10880:FF:000004">
    <property type="entry name" value="Pantothenate kinase"/>
    <property type="match status" value="1"/>
</dbReference>
<evidence type="ECO:0000256" key="1">
    <source>
        <dbReference type="ARBA" id="ARBA00001936"/>
    </source>
</evidence>
<dbReference type="AlphaFoldDB" id="A0A7S0KKT5"/>
<evidence type="ECO:0000259" key="7">
    <source>
        <dbReference type="Pfam" id="PF01937"/>
    </source>
</evidence>
<sequence>MSPSAFPSLADASAYAPTTFAWTREATRANGGITTDRWLDVFAKSTVEFVNRARESEEASGGDGSRARAFGDAFARVLEACRGLTCEGDEDALERTTREAARSEASTSYGDDAPWTGLNCLEMCRVRDGLLRSHGFYDCFARVKREENRAALKTLPSVLADVDAKADDAERLMNVVRGCFAGNIFDLGAAESAALFGNGGGDFASTKDTLKKRPWCVDDFDALKTRWLDGKPHAKAIMFVDNSGADVILGMIPFARELLRRGTQVVLAANSVPSINDITAEELVEHILPALVDLGDTILSPAIADGRLRVVASGSDMPVIDLRYLSEEIVNEAKDADFVILEGMGRGIETNLFAKFSIDAMKIAMIKHKEVATLLDGELYDCVVKFDPAPRR</sequence>
<evidence type="ECO:0000256" key="3">
    <source>
        <dbReference type="ARBA" id="ARBA00022596"/>
    </source>
</evidence>
<dbReference type="Gene3D" id="1.10.285.20">
    <property type="entry name" value="Uncharacterised protein PF01937, DUF89, domain 2"/>
    <property type="match status" value="1"/>
</dbReference>
<dbReference type="InterPro" id="IPR004567">
    <property type="entry name" value="Type_II_PanK"/>
</dbReference>
<dbReference type="Pfam" id="PF01937">
    <property type="entry name" value="ARMT1-like_dom"/>
    <property type="match status" value="1"/>
</dbReference>
<evidence type="ECO:0000313" key="8">
    <source>
        <dbReference type="EMBL" id="CAD8584871.1"/>
    </source>
</evidence>
<dbReference type="InterPro" id="IPR035073">
    <property type="entry name" value="At2g17340_3_helix_bundle"/>
</dbReference>
<comment type="cofactor">
    <cofactor evidence="1">
        <name>Mn(2+)</name>
        <dbReference type="ChEBI" id="CHEBI:29035"/>
    </cofactor>
</comment>
<accession>A0A7S0KKT5</accession>
<keyword evidence="4" id="KW-0479">Metal-binding</keyword>
<dbReference type="PANTHER" id="PTHR12280:SF35">
    <property type="entry name" value="4'-PHOSPHOPANTETHEINE PHOSPHATASE"/>
    <property type="match status" value="1"/>
</dbReference>
<dbReference type="GO" id="GO:0005829">
    <property type="term" value="C:cytosol"/>
    <property type="evidence" value="ECO:0007669"/>
    <property type="project" value="TreeGrafter"/>
</dbReference>
<keyword evidence="5" id="KW-0378">Hydrolase</keyword>
<dbReference type="GO" id="GO:0004594">
    <property type="term" value="F:pantothenate kinase activity"/>
    <property type="evidence" value="ECO:0007669"/>
    <property type="project" value="TreeGrafter"/>
</dbReference>
<dbReference type="PANTHER" id="PTHR12280">
    <property type="entry name" value="PANTOTHENATE KINASE"/>
    <property type="match status" value="1"/>
</dbReference>
<dbReference type="InterPro" id="IPR002791">
    <property type="entry name" value="ARMT1-like_metal-bd"/>
</dbReference>
<dbReference type="GO" id="GO:0016787">
    <property type="term" value="F:hydrolase activity"/>
    <property type="evidence" value="ECO:0007669"/>
    <property type="project" value="UniProtKB-KW"/>
</dbReference>
<dbReference type="GO" id="GO:0015937">
    <property type="term" value="P:coenzyme A biosynthetic process"/>
    <property type="evidence" value="ECO:0007669"/>
    <property type="project" value="InterPro"/>
</dbReference>
<feature type="domain" description="Damage-control phosphatase ARMT1-like metal-binding" evidence="7">
    <location>
        <begin position="90"/>
        <end position="383"/>
    </location>
</feature>
<dbReference type="Gene3D" id="1.20.1700.10">
    <property type="entry name" value="AF1104-like"/>
    <property type="match status" value="1"/>
</dbReference>
<evidence type="ECO:0000256" key="2">
    <source>
        <dbReference type="ARBA" id="ARBA00001967"/>
    </source>
</evidence>
<dbReference type="InterPro" id="IPR036075">
    <property type="entry name" value="ARMT-1-like_metal-bd_sf"/>
</dbReference>
<protein>
    <recommendedName>
        <fullName evidence="7">Damage-control phosphatase ARMT1-like metal-binding domain-containing protein</fullName>
    </recommendedName>
</protein>
<evidence type="ECO:0000256" key="5">
    <source>
        <dbReference type="ARBA" id="ARBA00022801"/>
    </source>
</evidence>
<dbReference type="GO" id="GO:0005524">
    <property type="term" value="F:ATP binding"/>
    <property type="evidence" value="ECO:0007669"/>
    <property type="project" value="InterPro"/>
</dbReference>
<dbReference type="Gene3D" id="3.40.50.10880">
    <property type="entry name" value="Uncharacterised protein PF01937, DUF89, domain 3"/>
    <property type="match status" value="1"/>
</dbReference>